<feature type="compositionally biased region" description="Polar residues" evidence="2">
    <location>
        <begin position="1"/>
        <end position="12"/>
    </location>
</feature>
<protein>
    <submittedName>
        <fullName evidence="3">Uncharacterized protein LOC110040095</fullName>
    </submittedName>
</protein>
<dbReference type="InterPro" id="IPR012337">
    <property type="entry name" value="RNaseH-like_sf"/>
</dbReference>
<keyword evidence="4" id="KW-1185">Reference proteome</keyword>
<dbReference type="Gene3D" id="3.30.420.10">
    <property type="entry name" value="Ribonuclease H-like superfamily/Ribonuclease H"/>
    <property type="match status" value="1"/>
</dbReference>
<dbReference type="AlphaFoldDB" id="A0A7D9IGI9"/>
<feature type="coiled-coil region" evidence="1">
    <location>
        <begin position="135"/>
        <end position="184"/>
    </location>
</feature>
<dbReference type="Proteomes" id="UP001152795">
    <property type="component" value="Unassembled WGS sequence"/>
</dbReference>
<dbReference type="EMBL" id="CACRXK020006088">
    <property type="protein sequence ID" value="CAB4008321.1"/>
    <property type="molecule type" value="Genomic_DNA"/>
</dbReference>
<feature type="region of interest" description="Disordered" evidence="2">
    <location>
        <begin position="431"/>
        <end position="450"/>
    </location>
</feature>
<reference evidence="3" key="1">
    <citation type="submission" date="2020-04" db="EMBL/GenBank/DDBJ databases">
        <authorList>
            <person name="Alioto T."/>
            <person name="Alioto T."/>
            <person name="Gomez Garrido J."/>
        </authorList>
    </citation>
    <scope>NUCLEOTIDE SEQUENCE</scope>
    <source>
        <strain evidence="3">A484AB</strain>
    </source>
</reference>
<feature type="region of interest" description="Disordered" evidence="2">
    <location>
        <begin position="1"/>
        <end position="33"/>
    </location>
</feature>
<dbReference type="InterPro" id="IPR036397">
    <property type="entry name" value="RNaseH_sf"/>
</dbReference>
<proteinExistence type="predicted"/>
<dbReference type="GO" id="GO:0003676">
    <property type="term" value="F:nucleic acid binding"/>
    <property type="evidence" value="ECO:0007669"/>
    <property type="project" value="InterPro"/>
</dbReference>
<evidence type="ECO:0000256" key="2">
    <source>
        <dbReference type="SAM" id="MobiDB-lite"/>
    </source>
</evidence>
<feature type="non-terminal residue" evidence="3">
    <location>
        <position position="958"/>
    </location>
</feature>
<comment type="caution">
    <text evidence="3">The sequence shown here is derived from an EMBL/GenBank/DDBJ whole genome shotgun (WGS) entry which is preliminary data.</text>
</comment>
<gene>
    <name evidence="3" type="ORF">PACLA_8A054269</name>
</gene>
<evidence type="ECO:0000313" key="4">
    <source>
        <dbReference type="Proteomes" id="UP001152795"/>
    </source>
</evidence>
<dbReference type="OrthoDB" id="6432478at2759"/>
<organism evidence="3 4">
    <name type="scientific">Paramuricea clavata</name>
    <name type="common">Red gorgonian</name>
    <name type="synonym">Violescent sea-whip</name>
    <dbReference type="NCBI Taxonomy" id="317549"/>
    <lineage>
        <taxon>Eukaryota</taxon>
        <taxon>Metazoa</taxon>
        <taxon>Cnidaria</taxon>
        <taxon>Anthozoa</taxon>
        <taxon>Octocorallia</taxon>
        <taxon>Malacalcyonacea</taxon>
        <taxon>Plexauridae</taxon>
        <taxon>Paramuricea</taxon>
    </lineage>
</organism>
<feature type="compositionally biased region" description="Basic and acidic residues" evidence="2">
    <location>
        <begin position="18"/>
        <end position="32"/>
    </location>
</feature>
<accession>A0A7D9IGI9</accession>
<keyword evidence="1" id="KW-0175">Coiled coil</keyword>
<dbReference type="PANTHER" id="PTHR47331">
    <property type="entry name" value="PHD-TYPE DOMAIN-CONTAINING PROTEIN"/>
    <property type="match status" value="1"/>
</dbReference>
<dbReference type="PANTHER" id="PTHR47331:SF5">
    <property type="entry name" value="RIBONUCLEASE H"/>
    <property type="match status" value="1"/>
</dbReference>
<evidence type="ECO:0000313" key="3">
    <source>
        <dbReference type="EMBL" id="CAB4008321.1"/>
    </source>
</evidence>
<evidence type="ECO:0000256" key="1">
    <source>
        <dbReference type="SAM" id="Coils"/>
    </source>
</evidence>
<sequence>MATSKGGSSSDLLLNVTENKELPESTADEGKLRPKCQIKLTEKGKGYQIELLQRNRSIAHGKLLVNIKGVNGMLNDGASIEKLEQARDALDLEMENFGEAHSKYNCMLSSQKTKINPTNGLTLEIENTIDVDLRRVKAVETAAKLEVEMKFLDQETELKRLQILKQIEMANAEERAMLKIQEEEVAIPSYDDINKNIDKVVPGNFSSDLKTCPVTNNQVEQSEATSPLTSTHLSDVTLQEMIKLQIKQTELSAMIAEQQRMQSLPVQEPPTFNGNSFDYPVFMRAFETIIENKVPGDKERLYFLNKYTIGKANEIIKAYVTLNSDNAYKSKLKAWAPVNEGDSKGLQELSDFLLRCEEDMKTMKFMDDLNCTETLKQISAKLPSYSGMKWCRHAFELRKKTSALVQFHDLVLFVRDEAELATDPAFSPCALKEKRKRESKKEERTRPVKKPLAGGNSLVTYVRRVDKKSSKLHHFSDATNESKRFHVFVANRVQQIQEKTIREQWHYVDTKSNPADDASRGIRMQDLVDDSRWINGPAFLWKDESHWPTAGSEREKGCEIAPDDPEIKKAVSLVTETKVSYPSFLSRLQYFSNWYRAKAAARYLHQVKQRAEVLIIKAVQSEEFGKEIEILTSLKTEQHPNFHERVKHQGRAAVSKCIAGCTVCRKLRGTTQGQKMADLPIDRVEPSPPFTYAAVDYFGPWIIKEKRKELKRYGVLFTCLASRAVHLEIAHSLSTDSFINALRRFVCRRSPVRQLRSDQGTNFVGAKGELKDAISELDHEKISSEMLKHHCDWVVFKMNVPSASHMGGTSTYYLHTAIWLVSKSEKNIFLLLPTRTIWSIRRFTPISAFRFPYINTKEKEISAYRKLFKYLFSLISWFLYGDFLSSRTIKNTKIQLYNSRARRNDSAEWHAEIHHRVIKSRIMTYFNIKDQGDNSLNEITPNYDIGTGYVSTIMFTKT</sequence>
<dbReference type="SUPFAM" id="SSF53098">
    <property type="entry name" value="Ribonuclease H-like"/>
    <property type="match status" value="1"/>
</dbReference>
<name>A0A7D9IGI9_PARCT</name>